<name>A0A347VPR1_9HELI</name>
<feature type="region of interest" description="Disordered" evidence="1">
    <location>
        <begin position="43"/>
        <end position="86"/>
    </location>
</feature>
<dbReference type="STRING" id="1548018.LS64_05615"/>
<evidence type="ECO:0000313" key="3">
    <source>
        <dbReference type="EMBL" id="TLD93004.1"/>
    </source>
</evidence>
<evidence type="ECO:0000313" key="5">
    <source>
        <dbReference type="Proteomes" id="UP000477070"/>
    </source>
</evidence>
<feature type="compositionally biased region" description="Basic and acidic residues" evidence="1">
    <location>
        <begin position="119"/>
        <end position="128"/>
    </location>
</feature>
<dbReference type="RefSeq" id="WP_034571484.1">
    <property type="nucleotide sequence ID" value="NZ_JRMP02000016.1"/>
</dbReference>
<dbReference type="EMBL" id="QBIU01000002">
    <property type="protein sequence ID" value="MWV70455.1"/>
    <property type="molecule type" value="Genomic_DNA"/>
</dbReference>
<dbReference type="AlphaFoldDB" id="A0A347VPR1"/>
<evidence type="ECO:0000313" key="4">
    <source>
        <dbReference type="Proteomes" id="UP000029714"/>
    </source>
</evidence>
<evidence type="ECO:0000256" key="1">
    <source>
        <dbReference type="SAM" id="MobiDB-lite"/>
    </source>
</evidence>
<reference evidence="3 4" key="2">
    <citation type="journal article" date="2016" name="Infect. Immun.">
        <title>Helicobacter saguini, a Novel Helicobacter Isolated from Cotton-Top Tamarins with Ulcerative Colitis, Has Proinflammatory Properties and Induces Typhlocolitis and Dysplasia in Gnotobiotic IL-10-/- Mice.</title>
        <authorList>
            <person name="Shen Z."/>
            <person name="Mannion A."/>
            <person name="Whary M.T."/>
            <person name="Muthupalani S."/>
            <person name="Sheh A."/>
            <person name="Feng Y."/>
            <person name="Gong G."/>
            <person name="Vandamme P."/>
            <person name="Holcombe H.R."/>
            <person name="Paster B.J."/>
            <person name="Fox J.G."/>
        </authorList>
    </citation>
    <scope>NUCLEOTIDE SEQUENCE [LARGE SCALE GENOMIC DNA]</scope>
    <source>
        <strain evidence="3 4">MIT 97-6194</strain>
    </source>
</reference>
<sequence>MALNSIGNMTYINQASPATSSLQASNMHHQTPLNQAIFQEQMERVEEVRPTEETRKVDDREGNGKREFDEEEEQNEEELDSNGKNFQENLEENFESAMKKAKVKEEEREITEDSMLMKPESHLLDIKG</sequence>
<accession>A0A347VPR1</accession>
<feature type="region of interest" description="Disordered" evidence="1">
    <location>
        <begin position="98"/>
        <end position="128"/>
    </location>
</feature>
<dbReference type="Proteomes" id="UP000477070">
    <property type="component" value="Unassembled WGS sequence"/>
</dbReference>
<dbReference type="EMBL" id="JRMP02000016">
    <property type="protein sequence ID" value="TLD93004.1"/>
    <property type="molecule type" value="Genomic_DNA"/>
</dbReference>
<protein>
    <submittedName>
        <fullName evidence="3">Uncharacterized protein</fullName>
    </submittedName>
</protein>
<proteinExistence type="predicted"/>
<feature type="compositionally biased region" description="Basic and acidic residues" evidence="1">
    <location>
        <begin position="43"/>
        <end position="68"/>
    </location>
</feature>
<feature type="compositionally biased region" description="Acidic residues" evidence="1">
    <location>
        <begin position="69"/>
        <end position="80"/>
    </location>
</feature>
<reference evidence="3 4" key="1">
    <citation type="journal article" date="2014" name="Genome Announc.">
        <title>Draft genome sequences of eight enterohepatic helicobacter species isolated from both laboratory and wild rodents.</title>
        <authorList>
            <person name="Sheh A."/>
            <person name="Shen Z."/>
            <person name="Fox J.G."/>
        </authorList>
    </citation>
    <scope>NUCLEOTIDE SEQUENCE [LARGE SCALE GENOMIC DNA]</scope>
    <source>
        <strain evidence="3 4">MIT 97-6194</strain>
    </source>
</reference>
<keyword evidence="4" id="KW-1185">Reference proteome</keyword>
<organism evidence="3 4">
    <name type="scientific">Helicobacter saguini</name>
    <dbReference type="NCBI Taxonomy" id="1548018"/>
    <lineage>
        <taxon>Bacteria</taxon>
        <taxon>Pseudomonadati</taxon>
        <taxon>Campylobacterota</taxon>
        <taxon>Epsilonproteobacteria</taxon>
        <taxon>Campylobacterales</taxon>
        <taxon>Helicobacteraceae</taxon>
        <taxon>Helicobacter</taxon>
    </lineage>
</organism>
<dbReference type="Proteomes" id="UP000029714">
    <property type="component" value="Unassembled WGS sequence"/>
</dbReference>
<evidence type="ECO:0000313" key="2">
    <source>
        <dbReference type="EMBL" id="MWV70455.1"/>
    </source>
</evidence>
<dbReference type="OrthoDB" id="5328081at2"/>
<gene>
    <name evidence="2" type="ORF">DCO61_10735</name>
    <name evidence="3" type="ORF">LS64_009440</name>
</gene>
<reference evidence="2 5" key="4">
    <citation type="submission" date="2019-12" db="EMBL/GenBank/DDBJ databases">
        <title>Multi-Generational Helicobacter saguini Isolates.</title>
        <authorList>
            <person name="Mannion A."/>
            <person name="Shen Z."/>
            <person name="Fox J.G."/>
        </authorList>
    </citation>
    <scope>NUCLEOTIDE SEQUENCE [LARGE SCALE GENOMIC DNA]</scope>
    <source>
        <strain evidence="2">16-048</strain>
        <strain evidence="5">16-048 (F4)</strain>
    </source>
</reference>
<comment type="caution">
    <text evidence="3">The sequence shown here is derived from an EMBL/GenBank/DDBJ whole genome shotgun (WGS) entry which is preliminary data.</text>
</comment>
<reference evidence="3" key="3">
    <citation type="submission" date="2018-04" db="EMBL/GenBank/DDBJ databases">
        <authorList>
            <person name="Sheh A."/>
            <person name="Shen Z."/>
            <person name="Mannion A.J."/>
            <person name="Fox J.G."/>
        </authorList>
    </citation>
    <scope>NUCLEOTIDE SEQUENCE</scope>
    <source>
        <strain evidence="3">MIT 97-6194</strain>
    </source>
</reference>